<dbReference type="Proteomes" id="UP000694844">
    <property type="component" value="Chromosome 8"/>
</dbReference>
<gene>
    <name evidence="4" type="primary">LOC111109198</name>
</gene>
<dbReference type="AlphaFoldDB" id="A0A8B8BDY1"/>
<organism evidence="3 4">
    <name type="scientific">Crassostrea virginica</name>
    <name type="common">Eastern oyster</name>
    <dbReference type="NCBI Taxonomy" id="6565"/>
    <lineage>
        <taxon>Eukaryota</taxon>
        <taxon>Metazoa</taxon>
        <taxon>Spiralia</taxon>
        <taxon>Lophotrochozoa</taxon>
        <taxon>Mollusca</taxon>
        <taxon>Bivalvia</taxon>
        <taxon>Autobranchia</taxon>
        <taxon>Pteriomorphia</taxon>
        <taxon>Ostreida</taxon>
        <taxon>Ostreoidea</taxon>
        <taxon>Ostreidae</taxon>
        <taxon>Crassostrea</taxon>
    </lineage>
</organism>
<feature type="domain" description="WH2" evidence="2">
    <location>
        <begin position="421"/>
        <end position="438"/>
    </location>
</feature>
<evidence type="ECO:0000313" key="4">
    <source>
        <dbReference type="RefSeq" id="XP_022300989.1"/>
    </source>
</evidence>
<evidence type="ECO:0000259" key="2">
    <source>
        <dbReference type="PROSITE" id="PS51082"/>
    </source>
</evidence>
<accession>A0A8B8BDY1</accession>
<dbReference type="PROSITE" id="PS51082">
    <property type="entry name" value="WH2"/>
    <property type="match status" value="1"/>
</dbReference>
<feature type="compositionally biased region" description="Polar residues" evidence="1">
    <location>
        <begin position="102"/>
        <end position="122"/>
    </location>
</feature>
<reference evidence="4" key="1">
    <citation type="submission" date="2025-08" db="UniProtKB">
        <authorList>
            <consortium name="RefSeq"/>
        </authorList>
    </citation>
    <scope>IDENTIFICATION</scope>
    <source>
        <tissue evidence="4">Whole sample</tissue>
    </source>
</reference>
<dbReference type="SMART" id="SM00246">
    <property type="entry name" value="WH2"/>
    <property type="match status" value="1"/>
</dbReference>
<proteinExistence type="predicted"/>
<dbReference type="KEGG" id="cvn:111109198"/>
<evidence type="ECO:0000256" key="1">
    <source>
        <dbReference type="SAM" id="MobiDB-lite"/>
    </source>
</evidence>
<dbReference type="GeneID" id="111109198"/>
<dbReference type="GO" id="GO:0003779">
    <property type="term" value="F:actin binding"/>
    <property type="evidence" value="ECO:0007669"/>
    <property type="project" value="InterPro"/>
</dbReference>
<dbReference type="Pfam" id="PF02205">
    <property type="entry name" value="WH2"/>
    <property type="match status" value="1"/>
</dbReference>
<dbReference type="OrthoDB" id="6212157at2759"/>
<sequence>MASRAPSPAININFATTLEDIIKATIFDDAPPTPEPSKDIDLDTSAAETRFDECLTSLIFDRPTPEKSSDLHSDLHLALQGRLFHPLHPHQVCPTRVITSRPRTSTPEEIQQSAPSPSQGDQQPVVLLQVPECPGGDGPLLCPSPELQPAVAHQGKHQPALQHHPPSHHGPCGEQSAVPGRQPDPALIHPLCPQSATDLHPEQPAQPTVPVPEGRAADGGVVLQSSRSSLPPVTHHPGPGQERRSEGRAGEEVVFQQEEQEQEVIRGQQEEVIIRSHQECALLLVLNFIFGEETAGRYPSLKEISELPFFKNVNLVEMNKFNPSKIYLSKDMKKVIKIVNSGKPGKKKLKRSPSSAKTDTLVSKTTSDGGYKPPSPTPPGGPPVVSPPPPPPPPPVASPGGPPPAPQAPPPPPPSSGGSGARAALLGDIRTGMKLKKTVTNDRSAPKV</sequence>
<feature type="region of interest" description="Disordered" evidence="1">
    <location>
        <begin position="137"/>
        <end position="249"/>
    </location>
</feature>
<keyword evidence="3" id="KW-1185">Reference proteome</keyword>
<feature type="region of interest" description="Disordered" evidence="1">
    <location>
        <begin position="102"/>
        <end position="123"/>
    </location>
</feature>
<protein>
    <submittedName>
        <fullName evidence="4">Pollen-specific leucine-rich repeat extensin-like protein 1</fullName>
    </submittedName>
</protein>
<name>A0A8B8BDY1_CRAVI</name>
<feature type="compositionally biased region" description="Polar residues" evidence="1">
    <location>
        <begin position="352"/>
        <end position="368"/>
    </location>
</feature>
<evidence type="ECO:0000313" key="3">
    <source>
        <dbReference type="Proteomes" id="UP000694844"/>
    </source>
</evidence>
<dbReference type="InterPro" id="IPR003124">
    <property type="entry name" value="WH2_dom"/>
</dbReference>
<feature type="compositionally biased region" description="Pro residues" evidence="1">
    <location>
        <begin position="373"/>
        <end position="415"/>
    </location>
</feature>
<feature type="region of interest" description="Disordered" evidence="1">
    <location>
        <begin position="342"/>
        <end position="448"/>
    </location>
</feature>
<dbReference type="CDD" id="cd22064">
    <property type="entry name" value="WH2_WAS_WASL"/>
    <property type="match status" value="1"/>
</dbReference>
<dbReference type="RefSeq" id="XP_022300989.1">
    <property type="nucleotide sequence ID" value="XM_022445281.1"/>
</dbReference>